<evidence type="ECO:0000313" key="2">
    <source>
        <dbReference type="EMBL" id="CAB9513294.1"/>
    </source>
</evidence>
<feature type="compositionally biased region" description="Low complexity" evidence="1">
    <location>
        <begin position="34"/>
        <end position="43"/>
    </location>
</feature>
<proteinExistence type="predicted"/>
<reference evidence="2" key="1">
    <citation type="submission" date="2020-06" db="EMBL/GenBank/DDBJ databases">
        <authorList>
            <consortium name="Plant Systems Biology data submission"/>
        </authorList>
    </citation>
    <scope>NUCLEOTIDE SEQUENCE</scope>
    <source>
        <strain evidence="2">D6</strain>
    </source>
</reference>
<dbReference type="EMBL" id="CAICTM010000582">
    <property type="protein sequence ID" value="CAB9513294.1"/>
    <property type="molecule type" value="Genomic_DNA"/>
</dbReference>
<organism evidence="2 3">
    <name type="scientific">Seminavis robusta</name>
    <dbReference type="NCBI Taxonomy" id="568900"/>
    <lineage>
        <taxon>Eukaryota</taxon>
        <taxon>Sar</taxon>
        <taxon>Stramenopiles</taxon>
        <taxon>Ochrophyta</taxon>
        <taxon>Bacillariophyta</taxon>
        <taxon>Bacillariophyceae</taxon>
        <taxon>Bacillariophycidae</taxon>
        <taxon>Naviculales</taxon>
        <taxon>Naviculaceae</taxon>
        <taxon>Seminavis</taxon>
    </lineage>
</organism>
<dbReference type="Proteomes" id="UP001153069">
    <property type="component" value="Unassembled WGS sequence"/>
</dbReference>
<protein>
    <submittedName>
        <fullName evidence="2">Uncharacterized protein</fullName>
    </submittedName>
</protein>
<sequence>MLLQIPSLHQQQRLAIEGSKFSALMNFPRKQRTSSSSSDDSQSPTNVPADLGFNAMNHFVNASSNDRKRLADEAGMDNSHHHHQFQQGNPKRPYRGTAAVAATAHAAMAPSPAEEKLGSPSRSPIRQQGYPLRGSLTNSTTGLMGVSATHDAQQRMAASAAADYQSSLLASSLANRHAELAQRQLLSRYFNSPQMRLNSLATSLAAPPAFGLASLAGHQLPGAAATNPSAAVAAAAAAGQGGNSQASLAALLSLPQADTLQSMTARFHHQQQQANPVLGPTGDAFQGCLPVSGSSRNSSHHSAERLQGVAINAGPGLGSAGMSSFRSQPSMLPNVPQAVAAVNNSAVVGVDESGAPIALGIDEDPNWLSDFHVFVRKNLVELCWASSEDVALRNASNRVSSHQVGIRCRCCAHLNPSARAQRSSAFPSSIAQIYQSFTMMLRAHFSSCTEVPPALKEKFLALKSKTTQGATDSKQYWIYSARKLGMVDSEDGIVMTPATTTAARALPPFGTNPATGRGGEESSPLPLVAPNDRSVASDFLYTLMLQARRVRLQANEQRGNKKSLQLGLPGFACRHCCSLGRMGQCRIFPARRRTLPTKIYDLYEHLVRCTACPQETKELLEVLHGRENYQPKTPGHKEFLDLIWSRLVEQQQQAQQQS</sequence>
<keyword evidence="3" id="KW-1185">Reference proteome</keyword>
<evidence type="ECO:0000256" key="1">
    <source>
        <dbReference type="SAM" id="MobiDB-lite"/>
    </source>
</evidence>
<name>A0A9N8E3J8_9STRA</name>
<evidence type="ECO:0000313" key="3">
    <source>
        <dbReference type="Proteomes" id="UP001153069"/>
    </source>
</evidence>
<dbReference type="OrthoDB" id="45845at2759"/>
<comment type="caution">
    <text evidence="2">The sequence shown here is derived from an EMBL/GenBank/DDBJ whole genome shotgun (WGS) entry which is preliminary data.</text>
</comment>
<feature type="region of interest" description="Disordered" evidence="1">
    <location>
        <begin position="108"/>
        <end position="132"/>
    </location>
</feature>
<feature type="region of interest" description="Disordered" evidence="1">
    <location>
        <begin position="504"/>
        <end position="528"/>
    </location>
</feature>
<dbReference type="AlphaFoldDB" id="A0A9N8E3J8"/>
<feature type="region of interest" description="Disordered" evidence="1">
    <location>
        <begin position="29"/>
        <end position="52"/>
    </location>
</feature>
<accession>A0A9N8E3J8</accession>
<gene>
    <name evidence="2" type="ORF">SEMRO_583_G170650.2</name>
</gene>